<evidence type="ECO:0000313" key="16">
    <source>
        <dbReference type="EMBL" id="KJK61399.1"/>
    </source>
</evidence>
<dbReference type="EC" id="1.1.1.9" evidence="10"/>
<organism evidence="16 17">
    <name type="scientific">Aspergillus parasiticus (strain ATCC 56775 / NRRL 5862 / SRRC 143 / SU-1)</name>
    <dbReference type="NCBI Taxonomy" id="1403190"/>
    <lineage>
        <taxon>Eukaryota</taxon>
        <taxon>Fungi</taxon>
        <taxon>Dikarya</taxon>
        <taxon>Ascomycota</taxon>
        <taxon>Pezizomycotina</taxon>
        <taxon>Eurotiomycetes</taxon>
        <taxon>Eurotiomycetidae</taxon>
        <taxon>Eurotiales</taxon>
        <taxon>Aspergillaceae</taxon>
        <taxon>Aspergillus</taxon>
        <taxon>Aspergillus subgen. Circumdati</taxon>
    </lineage>
</organism>
<dbReference type="EMBL" id="JZEE01000675">
    <property type="protein sequence ID" value="KJK61399.1"/>
    <property type="molecule type" value="Genomic_DNA"/>
</dbReference>
<reference evidence="16 17" key="1">
    <citation type="submission" date="2015-02" db="EMBL/GenBank/DDBJ databases">
        <title>Draft genome sequence of Aspergillus parasiticus SU-1.</title>
        <authorList>
            <person name="Yu J."/>
            <person name="Fedorova N."/>
            <person name="Yin Y."/>
            <person name="Losada L."/>
            <person name="Zafar N."/>
            <person name="Taujale R."/>
            <person name="Ehrlich K.C."/>
            <person name="Bhatnagar D."/>
            <person name="Cleveland T.E."/>
            <person name="Bennett J.W."/>
            <person name="Nierman W.C."/>
        </authorList>
    </citation>
    <scope>NUCLEOTIDE SEQUENCE [LARGE SCALE GENOMIC DNA]</scope>
    <source>
        <strain evidence="17">ATCC 56775 / NRRL 5862 / SRRC 143 / SU-1</strain>
    </source>
</reference>
<dbReference type="Gene3D" id="3.90.180.10">
    <property type="entry name" value="Medium-chain alcohol dehydrogenases, catalytic domain"/>
    <property type="match status" value="1"/>
</dbReference>
<dbReference type="Proteomes" id="UP000033540">
    <property type="component" value="Unassembled WGS sequence"/>
</dbReference>
<dbReference type="GO" id="GO:0042732">
    <property type="term" value="P:D-xylose metabolic process"/>
    <property type="evidence" value="ECO:0007669"/>
    <property type="project" value="UniProtKB-KW"/>
</dbReference>
<dbReference type="GO" id="GO:0008270">
    <property type="term" value="F:zinc ion binding"/>
    <property type="evidence" value="ECO:0007669"/>
    <property type="project" value="InterPro"/>
</dbReference>
<gene>
    <name evidence="16" type="ORF">P875_00042370</name>
</gene>
<keyword evidence="3" id="KW-0859">Xylose metabolism</keyword>
<accession>A0A0F0I0V5</accession>
<dbReference type="GO" id="GO:0046526">
    <property type="term" value="F:D-xylulose reductase activity"/>
    <property type="evidence" value="ECO:0007669"/>
    <property type="project" value="UniProtKB-EC"/>
</dbReference>
<evidence type="ECO:0000259" key="15">
    <source>
        <dbReference type="Pfam" id="PF08240"/>
    </source>
</evidence>
<dbReference type="Pfam" id="PF08240">
    <property type="entry name" value="ADH_N"/>
    <property type="match status" value="1"/>
</dbReference>
<dbReference type="PROSITE" id="PS00059">
    <property type="entry name" value="ADH_ZINC"/>
    <property type="match status" value="1"/>
</dbReference>
<name>A0A0F0I0V5_ASPPU</name>
<dbReference type="PANTHER" id="PTHR43161">
    <property type="entry name" value="SORBITOL DEHYDROGENASE"/>
    <property type="match status" value="1"/>
</dbReference>
<dbReference type="CDD" id="cd05285">
    <property type="entry name" value="sorbitol_DH"/>
    <property type="match status" value="1"/>
</dbReference>
<dbReference type="InterPro" id="IPR045306">
    <property type="entry name" value="SDH-like"/>
</dbReference>
<sequence length="470" mass="50734">MFHHVRDLAFIDGKVKVQSSLGGDSILLTSTPKLGPTESPKSLKGATHRAPRESRTTSSLKLCWGSNMDSPARQLSQMQNPGYFLYGPQVAKIEDQPVPEISDHEVLVRIRFIGVCGSDGRWDWIHLRRAAITNANLGILRAVLKVHFWRHGGIQTPITTPLVMGHEASGTIAAVGRAVTSVQVGDRVAIEPGHPCRRCLACKEGRYNLCAAMKFAAAPPDVHGTLTKFWKAPEDFVYRLDNESVRLEEAVLLEPLAVAVHAVRLADIRPGQTVVITGSGTIGLLCAITARAFGAQRIILLDIAETKVAFARAYLGSGSAGVVVETHRMDPTASAEENARTVSRQFSLQQSGEMDLGTAVDTVIEASGAEAAMQLGVYLVKPGGSYVQTGIGQPKPRIPMLALSEKELRVSGCFRYGPGDFSLALNLLSRESLNLKPLISSITPFEQASTAWEMTARGEGIKNLIEGVRD</sequence>
<comment type="cofactor">
    <cofactor evidence="1 12">
        <name>Zn(2+)</name>
        <dbReference type="ChEBI" id="CHEBI:29105"/>
    </cofactor>
</comment>
<comment type="function">
    <text evidence="8">Xylitol dehydrogenase which catalyzes the conversion of xylitol to D-xylulose. Xylose is a major component of hemicelluloses such as xylan. Most fungi utilize D-xylose via three enzymatic reactions, xylose reductase (XR), xylitol dehydrogenase (XDH), and xylulokinase, to form xylulose 5-phosphate, which enters pentose phosphate pathway.</text>
</comment>
<dbReference type="SUPFAM" id="SSF51735">
    <property type="entry name" value="NAD(P)-binding Rossmann-fold domains"/>
    <property type="match status" value="1"/>
</dbReference>
<evidence type="ECO:0000256" key="13">
    <source>
        <dbReference type="SAM" id="MobiDB-lite"/>
    </source>
</evidence>
<evidence type="ECO:0000256" key="11">
    <source>
        <dbReference type="ARBA" id="ARBA00030139"/>
    </source>
</evidence>
<keyword evidence="3" id="KW-0119">Carbohydrate metabolism</keyword>
<evidence type="ECO:0000256" key="10">
    <source>
        <dbReference type="ARBA" id="ARBA00026119"/>
    </source>
</evidence>
<evidence type="ECO:0000256" key="6">
    <source>
        <dbReference type="ARBA" id="ARBA00023002"/>
    </source>
</evidence>
<evidence type="ECO:0000256" key="3">
    <source>
        <dbReference type="ARBA" id="ARBA00022629"/>
    </source>
</evidence>
<dbReference type="SUPFAM" id="SSF50129">
    <property type="entry name" value="GroES-like"/>
    <property type="match status" value="1"/>
</dbReference>
<dbReference type="GO" id="GO:0006062">
    <property type="term" value="P:sorbitol catabolic process"/>
    <property type="evidence" value="ECO:0007669"/>
    <property type="project" value="TreeGrafter"/>
</dbReference>
<dbReference type="PANTHER" id="PTHR43161:SF9">
    <property type="entry name" value="SORBITOL DEHYDROGENASE"/>
    <property type="match status" value="1"/>
</dbReference>
<evidence type="ECO:0000256" key="12">
    <source>
        <dbReference type="RuleBase" id="RU361277"/>
    </source>
</evidence>
<dbReference type="InterPro" id="IPR013154">
    <property type="entry name" value="ADH-like_N"/>
</dbReference>
<feature type="domain" description="Alcohol dehydrogenase-like C-terminal" evidence="14">
    <location>
        <begin position="282"/>
        <end position="429"/>
    </location>
</feature>
<proteinExistence type="inferred from homology"/>
<evidence type="ECO:0000256" key="8">
    <source>
        <dbReference type="ARBA" id="ARBA00024843"/>
    </source>
</evidence>
<evidence type="ECO:0000256" key="7">
    <source>
        <dbReference type="ARBA" id="ARBA00023027"/>
    </source>
</evidence>
<dbReference type="STRING" id="1403190.A0A0F0I0V5"/>
<keyword evidence="7" id="KW-0520">NAD</keyword>
<evidence type="ECO:0000256" key="9">
    <source>
        <dbReference type="ARBA" id="ARBA00025713"/>
    </source>
</evidence>
<comment type="similarity">
    <text evidence="2 12">Belongs to the zinc-containing alcohol dehydrogenase family.</text>
</comment>
<evidence type="ECO:0000256" key="4">
    <source>
        <dbReference type="ARBA" id="ARBA00022723"/>
    </source>
</evidence>
<dbReference type="InterPro" id="IPR011032">
    <property type="entry name" value="GroES-like_sf"/>
</dbReference>
<feature type="region of interest" description="Disordered" evidence="13">
    <location>
        <begin position="28"/>
        <end position="58"/>
    </location>
</feature>
<keyword evidence="6" id="KW-0560">Oxidoreductase</keyword>
<evidence type="ECO:0000259" key="14">
    <source>
        <dbReference type="Pfam" id="PF00107"/>
    </source>
</evidence>
<evidence type="ECO:0000256" key="1">
    <source>
        <dbReference type="ARBA" id="ARBA00001947"/>
    </source>
</evidence>
<dbReference type="InterPro" id="IPR002328">
    <property type="entry name" value="ADH_Zn_CS"/>
</dbReference>
<keyword evidence="5 12" id="KW-0862">Zinc</keyword>
<feature type="domain" description="Alcohol dehydrogenase-like N-terminal" evidence="15">
    <location>
        <begin position="103"/>
        <end position="240"/>
    </location>
</feature>
<dbReference type="AlphaFoldDB" id="A0A0F0I0V5"/>
<keyword evidence="4 12" id="KW-0479">Metal-binding</keyword>
<comment type="caution">
    <text evidence="16">The sequence shown here is derived from an EMBL/GenBank/DDBJ whole genome shotgun (WGS) entry which is preliminary data.</text>
</comment>
<protein>
    <recommendedName>
        <fullName evidence="10">D-xylulose reductase</fullName>
        <ecNumber evidence="10">1.1.1.9</ecNumber>
    </recommendedName>
    <alternativeName>
        <fullName evidence="11">Xylitol dehydrogenase A</fullName>
    </alternativeName>
</protein>
<dbReference type="InterPro" id="IPR036291">
    <property type="entry name" value="NAD(P)-bd_dom_sf"/>
</dbReference>
<comment type="pathway">
    <text evidence="9">Carbohydrate degradation; L-arabinose degradation via L-arabinitol; D-xylulose 5-phosphate from L-arabinose (fungal route): step 4/5.</text>
</comment>
<dbReference type="Pfam" id="PF00107">
    <property type="entry name" value="ADH_zinc_N"/>
    <property type="match status" value="1"/>
</dbReference>
<dbReference type="GO" id="GO:0003939">
    <property type="term" value="F:L-iditol 2-dehydrogenase (NAD+) activity"/>
    <property type="evidence" value="ECO:0007669"/>
    <property type="project" value="TreeGrafter"/>
</dbReference>
<evidence type="ECO:0000313" key="17">
    <source>
        <dbReference type="Proteomes" id="UP000033540"/>
    </source>
</evidence>
<evidence type="ECO:0000256" key="5">
    <source>
        <dbReference type="ARBA" id="ARBA00022833"/>
    </source>
</evidence>
<dbReference type="Gene3D" id="3.40.50.720">
    <property type="entry name" value="NAD(P)-binding Rossmann-like Domain"/>
    <property type="match status" value="1"/>
</dbReference>
<dbReference type="OrthoDB" id="3941538at2759"/>
<evidence type="ECO:0000256" key="2">
    <source>
        <dbReference type="ARBA" id="ARBA00008072"/>
    </source>
</evidence>
<dbReference type="InterPro" id="IPR013149">
    <property type="entry name" value="ADH-like_C"/>
</dbReference>